<feature type="compositionally biased region" description="Basic and acidic residues" evidence="1">
    <location>
        <begin position="82"/>
        <end position="93"/>
    </location>
</feature>
<protein>
    <submittedName>
        <fullName evidence="2">Uncharacterized protein</fullName>
    </submittedName>
</protein>
<accession>A0AAV4WG14</accession>
<feature type="region of interest" description="Disordered" evidence="1">
    <location>
        <begin position="70"/>
        <end position="93"/>
    </location>
</feature>
<evidence type="ECO:0000313" key="2">
    <source>
        <dbReference type="EMBL" id="GIY81193.1"/>
    </source>
</evidence>
<evidence type="ECO:0000313" key="3">
    <source>
        <dbReference type="Proteomes" id="UP001054945"/>
    </source>
</evidence>
<gene>
    <name evidence="2" type="ORF">CEXT_801901</name>
</gene>
<name>A0AAV4WG14_CAEEX</name>
<comment type="caution">
    <text evidence="2">The sequence shown here is derived from an EMBL/GenBank/DDBJ whole genome shotgun (WGS) entry which is preliminary data.</text>
</comment>
<dbReference type="EMBL" id="BPLR01016094">
    <property type="protein sequence ID" value="GIY81193.1"/>
    <property type="molecule type" value="Genomic_DNA"/>
</dbReference>
<proteinExistence type="predicted"/>
<sequence>MEKGRAKETRRIIEATNTTDKEKTSHFTKPEAAVDELLSSPVSCSYEDPFVLPPTLDFYSSLRLDDLTTHRPEAFSPADNVPNDKEMTDNPID</sequence>
<dbReference type="AlphaFoldDB" id="A0AAV4WG14"/>
<keyword evidence="3" id="KW-1185">Reference proteome</keyword>
<reference evidence="2 3" key="1">
    <citation type="submission" date="2021-06" db="EMBL/GenBank/DDBJ databases">
        <title>Caerostris extrusa draft genome.</title>
        <authorList>
            <person name="Kono N."/>
            <person name="Arakawa K."/>
        </authorList>
    </citation>
    <scope>NUCLEOTIDE SEQUENCE [LARGE SCALE GENOMIC DNA]</scope>
</reference>
<organism evidence="2 3">
    <name type="scientific">Caerostris extrusa</name>
    <name type="common">Bark spider</name>
    <name type="synonym">Caerostris bankana</name>
    <dbReference type="NCBI Taxonomy" id="172846"/>
    <lineage>
        <taxon>Eukaryota</taxon>
        <taxon>Metazoa</taxon>
        <taxon>Ecdysozoa</taxon>
        <taxon>Arthropoda</taxon>
        <taxon>Chelicerata</taxon>
        <taxon>Arachnida</taxon>
        <taxon>Araneae</taxon>
        <taxon>Araneomorphae</taxon>
        <taxon>Entelegynae</taxon>
        <taxon>Araneoidea</taxon>
        <taxon>Araneidae</taxon>
        <taxon>Caerostris</taxon>
    </lineage>
</organism>
<dbReference type="Proteomes" id="UP001054945">
    <property type="component" value="Unassembled WGS sequence"/>
</dbReference>
<evidence type="ECO:0000256" key="1">
    <source>
        <dbReference type="SAM" id="MobiDB-lite"/>
    </source>
</evidence>